<dbReference type="Pfam" id="PF08241">
    <property type="entry name" value="Methyltransf_11"/>
    <property type="match status" value="1"/>
</dbReference>
<keyword evidence="3" id="KW-1185">Reference proteome</keyword>
<dbReference type="PANTHER" id="PTHR45036:SF1">
    <property type="entry name" value="METHYLTRANSFERASE LIKE 7A"/>
    <property type="match status" value="1"/>
</dbReference>
<dbReference type="EMBL" id="CP041692">
    <property type="protein sequence ID" value="QDP94551.1"/>
    <property type="molecule type" value="Genomic_DNA"/>
</dbReference>
<dbReference type="InterPro" id="IPR013216">
    <property type="entry name" value="Methyltransf_11"/>
</dbReference>
<dbReference type="InterPro" id="IPR029063">
    <property type="entry name" value="SAM-dependent_MTases_sf"/>
</dbReference>
<dbReference type="RefSeq" id="WP_143984540.1">
    <property type="nucleotide sequence ID" value="NZ_CP041692.1"/>
</dbReference>
<dbReference type="Proteomes" id="UP000319263">
    <property type="component" value="Chromosome"/>
</dbReference>
<evidence type="ECO:0000313" key="3">
    <source>
        <dbReference type="Proteomes" id="UP000319263"/>
    </source>
</evidence>
<dbReference type="Gene3D" id="3.40.50.150">
    <property type="entry name" value="Vaccinia Virus protein VP39"/>
    <property type="match status" value="1"/>
</dbReference>
<reference evidence="2 3" key="1">
    <citation type="submission" date="2019-07" db="EMBL/GenBank/DDBJ databases">
        <title>Microlunatus dokdonensis sp. nov. isolated from the rhizospheric soil of the wild plant Elymus tsukushiensis.</title>
        <authorList>
            <person name="Ghim S.-Y."/>
            <person name="Hwang Y.-J."/>
            <person name="Son J.-S."/>
            <person name="Shin J.-H."/>
        </authorList>
    </citation>
    <scope>NUCLEOTIDE SEQUENCE [LARGE SCALE GENOMIC DNA]</scope>
    <source>
        <strain evidence="2 3">KUDC0627</strain>
    </source>
</reference>
<evidence type="ECO:0000259" key="1">
    <source>
        <dbReference type="Pfam" id="PF08241"/>
    </source>
</evidence>
<organism evidence="2 3">
    <name type="scientific">Microlunatus elymi</name>
    <dbReference type="NCBI Taxonomy" id="2596828"/>
    <lineage>
        <taxon>Bacteria</taxon>
        <taxon>Bacillati</taxon>
        <taxon>Actinomycetota</taxon>
        <taxon>Actinomycetes</taxon>
        <taxon>Propionibacteriales</taxon>
        <taxon>Propionibacteriaceae</taxon>
        <taxon>Microlunatus</taxon>
    </lineage>
</organism>
<accession>A0A516PUA7</accession>
<dbReference type="CDD" id="cd02440">
    <property type="entry name" value="AdoMet_MTases"/>
    <property type="match status" value="1"/>
</dbReference>
<gene>
    <name evidence="2" type="ORF">FOE78_00225</name>
</gene>
<dbReference type="AlphaFoldDB" id="A0A516PUA7"/>
<feature type="domain" description="Methyltransferase type 11" evidence="1">
    <location>
        <begin position="52"/>
        <end position="146"/>
    </location>
</feature>
<dbReference type="KEGG" id="mik:FOE78_00225"/>
<keyword evidence="2" id="KW-0808">Transferase</keyword>
<dbReference type="PANTHER" id="PTHR45036">
    <property type="entry name" value="METHYLTRANSFERASE LIKE 7B"/>
    <property type="match status" value="1"/>
</dbReference>
<dbReference type="SUPFAM" id="SSF53335">
    <property type="entry name" value="S-adenosyl-L-methionine-dependent methyltransferases"/>
    <property type="match status" value="1"/>
</dbReference>
<keyword evidence="2" id="KW-0489">Methyltransferase</keyword>
<dbReference type="OrthoDB" id="65624at2"/>
<dbReference type="GO" id="GO:0032259">
    <property type="term" value="P:methylation"/>
    <property type="evidence" value="ECO:0007669"/>
    <property type="project" value="UniProtKB-KW"/>
</dbReference>
<dbReference type="GO" id="GO:0008757">
    <property type="term" value="F:S-adenosylmethionine-dependent methyltransferase activity"/>
    <property type="evidence" value="ECO:0007669"/>
    <property type="project" value="InterPro"/>
</dbReference>
<evidence type="ECO:0000313" key="2">
    <source>
        <dbReference type="EMBL" id="QDP94551.1"/>
    </source>
</evidence>
<proteinExistence type="predicted"/>
<name>A0A516PUA7_9ACTN</name>
<protein>
    <submittedName>
        <fullName evidence="2">Class I SAM-dependent methyltransferase</fullName>
    </submittedName>
</protein>
<sequence length="211" mass="23732">MAPDALSTADSQQRRYWDDHATTYDRGMGFAERRILRDTRGWVCQQATGNTLEVAIGTGLNLPWYPKSIKLTGLDLSPRMLQLAKRRADELDLAVELKEGTASELPFDDSTFDTVVSTLSLCSIPDDKQAVSEMIRVLKPGGKLILADHVESSSAILRLLQRGVELWSLRQGEHFTRRPIHHLYAAGVHIQDHERFLAGMIEREVAIKPAW</sequence>
<dbReference type="InterPro" id="IPR052356">
    <property type="entry name" value="Thiol_S-MT"/>
</dbReference>